<dbReference type="GO" id="GO:0005886">
    <property type="term" value="C:plasma membrane"/>
    <property type="evidence" value="ECO:0007669"/>
    <property type="project" value="TreeGrafter"/>
</dbReference>
<gene>
    <name evidence="3" type="ORF">OS493_033237</name>
</gene>
<keyword evidence="4" id="KW-1185">Reference proteome</keyword>
<reference evidence="3" key="1">
    <citation type="submission" date="2023-01" db="EMBL/GenBank/DDBJ databases">
        <title>Genome assembly of the deep-sea coral Lophelia pertusa.</title>
        <authorList>
            <person name="Herrera S."/>
            <person name="Cordes E."/>
        </authorList>
    </citation>
    <scope>NUCLEOTIDE SEQUENCE</scope>
    <source>
        <strain evidence="3">USNM1676648</strain>
        <tissue evidence="3">Polyp</tissue>
    </source>
</reference>
<dbReference type="Proteomes" id="UP001163046">
    <property type="component" value="Unassembled WGS sequence"/>
</dbReference>
<evidence type="ECO:0000313" key="3">
    <source>
        <dbReference type="EMBL" id="KAJ7389151.1"/>
    </source>
</evidence>
<dbReference type="EMBL" id="MU825439">
    <property type="protein sequence ID" value="KAJ7389151.1"/>
    <property type="molecule type" value="Genomic_DNA"/>
</dbReference>
<dbReference type="AlphaFoldDB" id="A0A9W9ZWG8"/>
<proteinExistence type="predicted"/>
<accession>A0A9W9ZWG8</accession>
<protein>
    <submittedName>
        <fullName evidence="3">Uncharacterized protein</fullName>
    </submittedName>
</protein>
<evidence type="ECO:0000256" key="1">
    <source>
        <dbReference type="SAM" id="MobiDB-lite"/>
    </source>
</evidence>
<organism evidence="3 4">
    <name type="scientific">Desmophyllum pertusum</name>
    <dbReference type="NCBI Taxonomy" id="174260"/>
    <lineage>
        <taxon>Eukaryota</taxon>
        <taxon>Metazoa</taxon>
        <taxon>Cnidaria</taxon>
        <taxon>Anthozoa</taxon>
        <taxon>Hexacorallia</taxon>
        <taxon>Scleractinia</taxon>
        <taxon>Caryophylliina</taxon>
        <taxon>Caryophylliidae</taxon>
        <taxon>Desmophyllum</taxon>
    </lineage>
</organism>
<evidence type="ECO:0000313" key="4">
    <source>
        <dbReference type="Proteomes" id="UP001163046"/>
    </source>
</evidence>
<name>A0A9W9ZWG8_9CNID</name>
<sequence>MLVLFFQYIFTILNSLQGFFIFVIHVLRSSDVRNAYHRKKQKWEDGKNSNFPSSRSVVENSSAWLENHAMSNLRTESPDPMVRRHQVSPIDSDRMDTRESCLTPVN</sequence>
<feature type="transmembrane region" description="Helical" evidence="2">
    <location>
        <begin position="6"/>
        <end position="27"/>
    </location>
</feature>
<dbReference type="PANTHER" id="PTHR12011:SF347">
    <property type="entry name" value="FI21270P1-RELATED"/>
    <property type="match status" value="1"/>
</dbReference>
<evidence type="ECO:0000256" key="2">
    <source>
        <dbReference type="SAM" id="Phobius"/>
    </source>
</evidence>
<keyword evidence="2" id="KW-1133">Transmembrane helix</keyword>
<keyword evidence="2" id="KW-0812">Transmembrane</keyword>
<comment type="caution">
    <text evidence="3">The sequence shown here is derived from an EMBL/GenBank/DDBJ whole genome shotgun (WGS) entry which is preliminary data.</text>
</comment>
<dbReference type="OrthoDB" id="1100386at2759"/>
<feature type="region of interest" description="Disordered" evidence="1">
    <location>
        <begin position="74"/>
        <end position="106"/>
    </location>
</feature>
<dbReference type="PANTHER" id="PTHR12011">
    <property type="entry name" value="ADHESION G-PROTEIN COUPLED RECEPTOR"/>
    <property type="match status" value="1"/>
</dbReference>
<dbReference type="Gene3D" id="1.20.1070.10">
    <property type="entry name" value="Rhodopsin 7-helix transmembrane proteins"/>
    <property type="match status" value="1"/>
</dbReference>
<keyword evidence="2" id="KW-0472">Membrane</keyword>